<dbReference type="OrthoDB" id="191601at2759"/>
<sequence>MCVAFWSLEHPNYALILCSNRDEYLSRPTSNAHFHSFDSSDSDRLDDGSVLSGRDILAGGTWAGINRKGRVAILTNITEPPKKYSSSRGTLTSSFLLPKTPSATFRSEVEAIVAQPAKFAGFNLLLLSVRPAETEGEQTLTLDAAFVTNSGGGGPITARELSDEERRCGGMSNGIDRQGASEWPKVKHGTRAMQEVLDSVPEDVDEGELAERLFNLLAWKSDPAPVDRSTLRNTIQVEPLAVQLTHSSERSIQEFYGTRLSTIILMHRDGNVLFIERDIWMSSSDGGVPKTDAKSERVFRFCIDQR</sequence>
<dbReference type="PANTHER" id="PTHR17985:SF8">
    <property type="entry name" value="TRANSPORT AND GOLGI ORGANIZATION PROTEIN 2 HOMOLOG"/>
    <property type="match status" value="1"/>
</dbReference>
<protein>
    <submittedName>
        <fullName evidence="1">DUF833-domain-containing protein</fullName>
    </submittedName>
</protein>
<accession>A0A2H3JUK1</accession>
<proteinExistence type="predicted"/>
<dbReference type="InterPro" id="IPR008551">
    <property type="entry name" value="TANGO2"/>
</dbReference>
<keyword evidence="2" id="KW-1185">Reference proteome</keyword>
<dbReference type="GO" id="GO:0009306">
    <property type="term" value="P:protein secretion"/>
    <property type="evidence" value="ECO:0007669"/>
    <property type="project" value="TreeGrafter"/>
</dbReference>
<name>A0A2H3JUK1_WOLCO</name>
<gene>
    <name evidence="1" type="ORF">WOLCODRAFT_136507</name>
</gene>
<dbReference type="GO" id="GO:0005794">
    <property type="term" value="C:Golgi apparatus"/>
    <property type="evidence" value="ECO:0007669"/>
    <property type="project" value="TreeGrafter"/>
</dbReference>
<dbReference type="PANTHER" id="PTHR17985">
    <property type="entry name" value="SER/THR-RICH PROTEIN T10 IN DGCR REGION"/>
    <property type="match status" value="1"/>
</dbReference>
<dbReference type="GO" id="GO:0007030">
    <property type="term" value="P:Golgi organization"/>
    <property type="evidence" value="ECO:0007669"/>
    <property type="project" value="TreeGrafter"/>
</dbReference>
<dbReference type="AlphaFoldDB" id="A0A2H3JUK1"/>
<organism evidence="1 2">
    <name type="scientific">Wolfiporia cocos (strain MD-104)</name>
    <name type="common">Brown rot fungus</name>
    <dbReference type="NCBI Taxonomy" id="742152"/>
    <lineage>
        <taxon>Eukaryota</taxon>
        <taxon>Fungi</taxon>
        <taxon>Dikarya</taxon>
        <taxon>Basidiomycota</taxon>
        <taxon>Agaricomycotina</taxon>
        <taxon>Agaricomycetes</taxon>
        <taxon>Polyporales</taxon>
        <taxon>Phaeolaceae</taxon>
        <taxon>Wolfiporia</taxon>
    </lineage>
</organism>
<dbReference type="OMA" id="FAWRPGH"/>
<evidence type="ECO:0000313" key="1">
    <source>
        <dbReference type="EMBL" id="PCH39817.1"/>
    </source>
</evidence>
<dbReference type="Pfam" id="PF05742">
    <property type="entry name" value="TANGO2"/>
    <property type="match status" value="1"/>
</dbReference>
<reference evidence="1 2" key="1">
    <citation type="journal article" date="2012" name="Science">
        <title>The Paleozoic origin of enzymatic lignin decomposition reconstructed from 31 fungal genomes.</title>
        <authorList>
            <person name="Floudas D."/>
            <person name="Binder M."/>
            <person name="Riley R."/>
            <person name="Barry K."/>
            <person name="Blanchette R.A."/>
            <person name="Henrissat B."/>
            <person name="Martinez A.T."/>
            <person name="Otillar R."/>
            <person name="Spatafora J.W."/>
            <person name="Yadav J.S."/>
            <person name="Aerts A."/>
            <person name="Benoit I."/>
            <person name="Boyd A."/>
            <person name="Carlson A."/>
            <person name="Copeland A."/>
            <person name="Coutinho P.M."/>
            <person name="de Vries R.P."/>
            <person name="Ferreira P."/>
            <person name="Findley K."/>
            <person name="Foster B."/>
            <person name="Gaskell J."/>
            <person name="Glotzer D."/>
            <person name="Gorecki P."/>
            <person name="Heitman J."/>
            <person name="Hesse C."/>
            <person name="Hori C."/>
            <person name="Igarashi K."/>
            <person name="Jurgens J.A."/>
            <person name="Kallen N."/>
            <person name="Kersten P."/>
            <person name="Kohler A."/>
            <person name="Kuees U."/>
            <person name="Kumar T.K.A."/>
            <person name="Kuo A."/>
            <person name="LaButti K."/>
            <person name="Larrondo L.F."/>
            <person name="Lindquist E."/>
            <person name="Ling A."/>
            <person name="Lombard V."/>
            <person name="Lucas S."/>
            <person name="Lundell T."/>
            <person name="Martin R."/>
            <person name="McLaughlin D.J."/>
            <person name="Morgenstern I."/>
            <person name="Morin E."/>
            <person name="Murat C."/>
            <person name="Nagy L.G."/>
            <person name="Nolan M."/>
            <person name="Ohm R.A."/>
            <person name="Patyshakuliyeva A."/>
            <person name="Rokas A."/>
            <person name="Ruiz-Duenas F.J."/>
            <person name="Sabat G."/>
            <person name="Salamov A."/>
            <person name="Samejima M."/>
            <person name="Schmutz J."/>
            <person name="Slot J.C."/>
            <person name="St John F."/>
            <person name="Stenlid J."/>
            <person name="Sun H."/>
            <person name="Sun S."/>
            <person name="Syed K."/>
            <person name="Tsang A."/>
            <person name="Wiebenga A."/>
            <person name="Young D."/>
            <person name="Pisabarro A."/>
            <person name="Eastwood D.C."/>
            <person name="Martin F."/>
            <person name="Cullen D."/>
            <person name="Grigoriev I.V."/>
            <person name="Hibbett D.S."/>
        </authorList>
    </citation>
    <scope>NUCLEOTIDE SEQUENCE [LARGE SCALE GENOMIC DNA]</scope>
    <source>
        <strain evidence="1 2">MD-104</strain>
    </source>
</reference>
<dbReference type="EMBL" id="KB468053">
    <property type="protein sequence ID" value="PCH39817.1"/>
    <property type="molecule type" value="Genomic_DNA"/>
</dbReference>
<dbReference type="STRING" id="742152.A0A2H3JUK1"/>
<evidence type="ECO:0000313" key="2">
    <source>
        <dbReference type="Proteomes" id="UP000218811"/>
    </source>
</evidence>
<dbReference type="Proteomes" id="UP000218811">
    <property type="component" value="Unassembled WGS sequence"/>
</dbReference>